<dbReference type="EMBL" id="FR872582">
    <property type="protein sequence ID" value="CCB88345.1"/>
    <property type="molecule type" value="Genomic_DNA"/>
</dbReference>
<evidence type="ECO:0000313" key="1">
    <source>
        <dbReference type="EMBL" id="CCB88345.1"/>
    </source>
</evidence>
<dbReference type="HOGENOM" id="CLU_1102218_0_0_0"/>
<accession>F8L6K2</accession>
<dbReference type="Proteomes" id="UP000000496">
    <property type="component" value="Chromosome gsn.131"/>
</dbReference>
<keyword evidence="2" id="KW-1185">Reference proteome</keyword>
<reference evidence="1 2" key="2">
    <citation type="journal article" date="2011" name="Mol. Biol. Evol.">
        <title>Unity in variety--the pan-genome of the Chlamydiae.</title>
        <authorList>
            <person name="Collingro A."/>
            <person name="Tischler P."/>
            <person name="Weinmaier T."/>
            <person name="Penz T."/>
            <person name="Heinz E."/>
            <person name="Brunham R.C."/>
            <person name="Read T.D."/>
            <person name="Bavoil P.M."/>
            <person name="Sachse K."/>
            <person name="Kahane S."/>
            <person name="Friedman M.G."/>
            <person name="Rattei T."/>
            <person name="Myers G.S."/>
            <person name="Horn M."/>
        </authorList>
    </citation>
    <scope>NUCLEOTIDE SEQUENCE [LARGE SCALE GENOMIC DNA]</scope>
    <source>
        <strain evidence="2">ATCC VR-1471 / Z</strain>
    </source>
</reference>
<evidence type="ECO:0000313" key="2">
    <source>
        <dbReference type="Proteomes" id="UP000000496"/>
    </source>
</evidence>
<dbReference type="RefSeq" id="WP_013942812.1">
    <property type="nucleotide sequence ID" value="NC_015713.1"/>
</dbReference>
<organism evidence="1 2">
    <name type="scientific">Simkania negevensis (strain ATCC VR-1471 / DSM 27360 / Z)</name>
    <dbReference type="NCBI Taxonomy" id="331113"/>
    <lineage>
        <taxon>Bacteria</taxon>
        <taxon>Pseudomonadati</taxon>
        <taxon>Chlamydiota</taxon>
        <taxon>Chlamydiia</taxon>
        <taxon>Parachlamydiales</taxon>
        <taxon>Simkaniaceae</taxon>
        <taxon>Simkania</taxon>
    </lineage>
</organism>
<protein>
    <submittedName>
        <fullName evidence="1">Uncharacterized protein</fullName>
    </submittedName>
</protein>
<gene>
    <name evidence="1" type="ordered locus">SNE_A04680</name>
</gene>
<dbReference type="AlphaFoldDB" id="F8L6K2"/>
<dbReference type="STRING" id="331113.SNE_A04680"/>
<name>F8L6K2_SIMNZ</name>
<reference key="1">
    <citation type="journal article" date="2011" name="Mol. Biol. Evol.">
        <title>Unity in variety -- the pan-genome of the Chlamydiae.</title>
        <authorList>
            <person name="Collingro A."/>
            <person name="Tischler P."/>
            <person name="Weinmaier T."/>
            <person name="Penz T."/>
            <person name="Heinz E."/>
            <person name="Brunham R.C."/>
            <person name="Read T.D."/>
            <person name="Bavoil P.M."/>
            <person name="Sachse K."/>
            <person name="Kahane S."/>
            <person name="Friedman M.G."/>
            <person name="Rattei T."/>
            <person name="Myers G.S.A."/>
            <person name="Horn M."/>
        </authorList>
    </citation>
    <scope>NUCLEOTIDE SEQUENCE</scope>
    <source>
        <strain>Z</strain>
    </source>
</reference>
<dbReference type="KEGG" id="sng:SNE_A04680"/>
<sequence length="252" mass="28071">MASLFSAVSEWLWPSRVGTPPVIAASSGETAPTDKWSVFLTHEGKTAKIDELIQYVKSDFDFPISSIPFTKKFEALEVGMNQGVVLEVTANWKPITQLGSNVVVQMRGRTKEGTLSHIGLVQLSGAQNINLFKEKLEEILNACDGTIEIFIGGGRTSTQKLYESIRQHIDSANKKHKRLTRTDDCYGITNLAEVYFEHRNKAYIGSARIEEAGFDENNAPYMVLTAGFPRGTPPIEDGEVYSMMDQDYRIKV</sequence>
<proteinExistence type="predicted"/>